<dbReference type="RefSeq" id="WP_230734392.1">
    <property type="nucleotide sequence ID" value="NZ_JAJNDB010000002.1"/>
</dbReference>
<dbReference type="InterPro" id="IPR003482">
    <property type="entry name" value="Whib"/>
</dbReference>
<comment type="similarity">
    <text evidence="2 11">Belongs to the WhiB family.</text>
</comment>
<comment type="cofactor">
    <cofactor evidence="11">
        <name>[4Fe-4S] cluster</name>
        <dbReference type="ChEBI" id="CHEBI:49883"/>
    </cofactor>
    <text evidence="11">Binds 1 [4Fe-4S] cluster per subunit. Following nitrosylation of the [4Fe-4S] cluster binds 1 [4Fe-8(NO)] cluster per subunit.</text>
</comment>
<evidence type="ECO:0000256" key="2">
    <source>
        <dbReference type="ARBA" id="ARBA00006597"/>
    </source>
</evidence>
<comment type="PTM">
    <text evidence="11">Upon Fe-S cluster removal intramolecular disulfide bonds are formed.</text>
</comment>
<evidence type="ECO:0000256" key="10">
    <source>
        <dbReference type="ARBA" id="ARBA00023163"/>
    </source>
</evidence>
<feature type="domain" description="4Fe-4S Wbl-type" evidence="12">
    <location>
        <begin position="17"/>
        <end position="74"/>
    </location>
</feature>
<feature type="binding site" evidence="11">
    <location>
        <position position="44"/>
    </location>
    <ligand>
        <name>[4Fe-4S] cluster</name>
        <dbReference type="ChEBI" id="CHEBI:49883"/>
    </ligand>
</feature>
<comment type="caution">
    <text evidence="13">The sequence shown here is derived from an EMBL/GenBank/DDBJ whole genome shotgun (WGS) entry which is preliminary data.</text>
</comment>
<dbReference type="Pfam" id="PF02467">
    <property type="entry name" value="Whib"/>
    <property type="match status" value="1"/>
</dbReference>
<keyword evidence="9 11" id="KW-1015">Disulfide bond</keyword>
<sequence>MYPVPSAPEIPGSVSLPCRDETDDLWFSESPAELEQAKILCTSCPVRRACLTGALERREFAGVWGGEILDRGAVIARKRPRGRPSKADLARDAEIAAARQAAGVA</sequence>
<comment type="subcellular location">
    <subcellularLocation>
        <location evidence="1 11">Cytoplasm</location>
    </subcellularLocation>
</comment>
<protein>
    <recommendedName>
        <fullName evidence="11">Transcriptional regulator WhiB</fullName>
    </recommendedName>
</protein>
<dbReference type="PROSITE" id="PS51674">
    <property type="entry name" value="4FE4S_WBL"/>
    <property type="match status" value="1"/>
</dbReference>
<evidence type="ECO:0000256" key="6">
    <source>
        <dbReference type="ARBA" id="ARBA00023014"/>
    </source>
</evidence>
<keyword evidence="5 11" id="KW-0408">Iron</keyword>
<name>A0ABS8P857_9PSEU</name>
<feature type="binding site" evidence="11">
    <location>
        <position position="50"/>
    </location>
    <ligand>
        <name>[4Fe-4S] cluster</name>
        <dbReference type="ChEBI" id="CHEBI:49883"/>
    </ligand>
</feature>
<dbReference type="EMBL" id="JAJNDB010000002">
    <property type="protein sequence ID" value="MCD2194429.1"/>
    <property type="molecule type" value="Genomic_DNA"/>
</dbReference>
<evidence type="ECO:0000256" key="1">
    <source>
        <dbReference type="ARBA" id="ARBA00004496"/>
    </source>
</evidence>
<comment type="function">
    <text evidence="11">Acts as a transcriptional regulator. Probably redox-responsive. The apo- but not holo-form probably binds DNA.</text>
</comment>
<accession>A0ABS8P857</accession>
<evidence type="ECO:0000256" key="4">
    <source>
        <dbReference type="ARBA" id="ARBA00022723"/>
    </source>
</evidence>
<keyword evidence="6 11" id="KW-0411">Iron-sulfur</keyword>
<evidence type="ECO:0000256" key="5">
    <source>
        <dbReference type="ARBA" id="ARBA00023004"/>
    </source>
</evidence>
<dbReference type="PANTHER" id="PTHR38839">
    <property type="entry name" value="TRANSCRIPTIONAL REGULATOR WHID-RELATED"/>
    <property type="match status" value="1"/>
</dbReference>
<evidence type="ECO:0000256" key="9">
    <source>
        <dbReference type="ARBA" id="ARBA00023157"/>
    </source>
</evidence>
<proteinExistence type="inferred from homology"/>
<evidence type="ECO:0000256" key="11">
    <source>
        <dbReference type="HAMAP-Rule" id="MF_01479"/>
    </source>
</evidence>
<gene>
    <name evidence="11" type="primary">whiB</name>
    <name evidence="13" type="ORF">LQ327_13705</name>
</gene>
<organism evidence="13 14">
    <name type="scientific">Actinomycetospora endophytica</name>
    <dbReference type="NCBI Taxonomy" id="2291215"/>
    <lineage>
        <taxon>Bacteria</taxon>
        <taxon>Bacillati</taxon>
        <taxon>Actinomycetota</taxon>
        <taxon>Actinomycetes</taxon>
        <taxon>Pseudonocardiales</taxon>
        <taxon>Pseudonocardiaceae</taxon>
        <taxon>Actinomycetospora</taxon>
    </lineage>
</organism>
<evidence type="ECO:0000256" key="7">
    <source>
        <dbReference type="ARBA" id="ARBA00023015"/>
    </source>
</evidence>
<evidence type="ECO:0000256" key="3">
    <source>
        <dbReference type="ARBA" id="ARBA00022485"/>
    </source>
</evidence>
<keyword evidence="4 11" id="KW-0479">Metal-binding</keyword>
<evidence type="ECO:0000256" key="8">
    <source>
        <dbReference type="ARBA" id="ARBA00023125"/>
    </source>
</evidence>
<dbReference type="Proteomes" id="UP001199469">
    <property type="component" value="Unassembled WGS sequence"/>
</dbReference>
<keyword evidence="8 11" id="KW-0238">DNA-binding</keyword>
<keyword evidence="14" id="KW-1185">Reference proteome</keyword>
<reference evidence="13 14" key="1">
    <citation type="submission" date="2021-11" db="EMBL/GenBank/DDBJ databases">
        <title>Draft genome sequence of Actinomycetospora sp. SF1 isolated from the rhizosphere soil.</title>
        <authorList>
            <person name="Duangmal K."/>
            <person name="Chantavorakit T."/>
        </authorList>
    </citation>
    <scope>NUCLEOTIDE SEQUENCE [LARGE SCALE GENOMIC DNA]</scope>
    <source>
        <strain evidence="13 14">TBRC 5722</strain>
    </source>
</reference>
<evidence type="ECO:0000313" key="13">
    <source>
        <dbReference type="EMBL" id="MCD2194429.1"/>
    </source>
</evidence>
<feature type="binding site" evidence="11">
    <location>
        <position position="18"/>
    </location>
    <ligand>
        <name>[4Fe-4S] cluster</name>
        <dbReference type="ChEBI" id="CHEBI:49883"/>
    </ligand>
</feature>
<keyword evidence="11" id="KW-0963">Cytoplasm</keyword>
<keyword evidence="7 11" id="KW-0805">Transcription regulation</keyword>
<keyword evidence="10 11" id="KW-0804">Transcription</keyword>
<dbReference type="InterPro" id="IPR034768">
    <property type="entry name" value="4FE4S_WBL"/>
</dbReference>
<dbReference type="PANTHER" id="PTHR38839:SF2">
    <property type="entry name" value="TRANSCRIPTIONAL REGULATOR WHIB7-RELATED"/>
    <property type="match status" value="1"/>
</dbReference>
<evidence type="ECO:0000259" key="12">
    <source>
        <dbReference type="PROSITE" id="PS51674"/>
    </source>
</evidence>
<feature type="binding site" evidence="11">
    <location>
        <position position="41"/>
    </location>
    <ligand>
        <name>[4Fe-4S] cluster</name>
        <dbReference type="ChEBI" id="CHEBI:49883"/>
    </ligand>
</feature>
<dbReference type="HAMAP" id="MF_01479">
    <property type="entry name" value="WhiB"/>
    <property type="match status" value="1"/>
</dbReference>
<comment type="PTM">
    <text evidence="11">The Fe-S cluster can be nitrosylated by nitric oxide (NO).</text>
</comment>
<evidence type="ECO:0000313" key="14">
    <source>
        <dbReference type="Proteomes" id="UP001199469"/>
    </source>
</evidence>
<keyword evidence="3 11" id="KW-0004">4Fe-4S</keyword>